<dbReference type="Proteomes" id="UP001596056">
    <property type="component" value="Unassembled WGS sequence"/>
</dbReference>
<dbReference type="InterPro" id="IPR002347">
    <property type="entry name" value="SDR_fam"/>
</dbReference>
<evidence type="ECO:0000313" key="5">
    <source>
        <dbReference type="EMBL" id="MFC5568072.1"/>
    </source>
</evidence>
<dbReference type="PROSITE" id="PS00061">
    <property type="entry name" value="ADH_SHORT"/>
    <property type="match status" value="1"/>
</dbReference>
<keyword evidence="2 5" id="KW-0560">Oxidoreductase</keyword>
<dbReference type="PANTHER" id="PTHR44196:SF2">
    <property type="entry name" value="SHORT-CHAIN DEHYDROGENASE-RELATED"/>
    <property type="match status" value="1"/>
</dbReference>
<dbReference type="SMART" id="SM00822">
    <property type="entry name" value="PKS_KR"/>
    <property type="match status" value="1"/>
</dbReference>
<dbReference type="Pfam" id="PF00106">
    <property type="entry name" value="adh_short"/>
    <property type="match status" value="1"/>
</dbReference>
<dbReference type="SUPFAM" id="SSF51735">
    <property type="entry name" value="NAD(P)-binding Rossmann-fold domains"/>
    <property type="match status" value="1"/>
</dbReference>
<evidence type="ECO:0000256" key="2">
    <source>
        <dbReference type="ARBA" id="ARBA00023002"/>
    </source>
</evidence>
<dbReference type="EMBL" id="JBHSNA010000025">
    <property type="protein sequence ID" value="MFC5568072.1"/>
    <property type="molecule type" value="Genomic_DNA"/>
</dbReference>
<dbReference type="InterPro" id="IPR057326">
    <property type="entry name" value="KR_dom"/>
</dbReference>
<dbReference type="CDD" id="cd05233">
    <property type="entry name" value="SDR_c"/>
    <property type="match status" value="1"/>
</dbReference>
<comment type="similarity">
    <text evidence="1 3">Belongs to the short-chain dehydrogenases/reductases (SDR) family.</text>
</comment>
<protein>
    <submittedName>
        <fullName evidence="5">SDR family NAD(P)-dependent oxidoreductase</fullName>
        <ecNumber evidence="5">1.-.-.-</ecNumber>
    </submittedName>
</protein>
<dbReference type="GO" id="GO:0016491">
    <property type="term" value="F:oxidoreductase activity"/>
    <property type="evidence" value="ECO:0007669"/>
    <property type="project" value="UniProtKB-KW"/>
</dbReference>
<dbReference type="Gene3D" id="3.40.50.720">
    <property type="entry name" value="NAD(P)-binding Rossmann-like Domain"/>
    <property type="match status" value="1"/>
</dbReference>
<dbReference type="RefSeq" id="WP_209842971.1">
    <property type="nucleotide sequence ID" value="NZ_JAGGJP010000021.1"/>
</dbReference>
<accession>A0ABW0SGE2</accession>
<dbReference type="PRINTS" id="PR00080">
    <property type="entry name" value="SDRFAMILY"/>
</dbReference>
<evidence type="ECO:0000313" key="6">
    <source>
        <dbReference type="Proteomes" id="UP001596056"/>
    </source>
</evidence>
<dbReference type="PRINTS" id="PR00081">
    <property type="entry name" value="GDHRDH"/>
</dbReference>
<evidence type="ECO:0000256" key="1">
    <source>
        <dbReference type="ARBA" id="ARBA00006484"/>
    </source>
</evidence>
<gene>
    <name evidence="5" type="ORF">ACFPOC_16805</name>
</gene>
<dbReference type="PANTHER" id="PTHR44196">
    <property type="entry name" value="DEHYDROGENASE/REDUCTASE SDR FAMILY MEMBER 7B"/>
    <property type="match status" value="1"/>
</dbReference>
<comment type="caution">
    <text evidence="5">The sequence shown here is derived from an EMBL/GenBank/DDBJ whole genome shotgun (WGS) entry which is preliminary data.</text>
</comment>
<dbReference type="InterPro" id="IPR020904">
    <property type="entry name" value="Sc_DH/Rdtase_CS"/>
</dbReference>
<feature type="domain" description="Ketoreductase" evidence="4">
    <location>
        <begin position="5"/>
        <end position="196"/>
    </location>
</feature>
<dbReference type="PIRSF" id="PIRSF000126">
    <property type="entry name" value="11-beta-HSD1"/>
    <property type="match status" value="1"/>
</dbReference>
<evidence type="ECO:0000256" key="3">
    <source>
        <dbReference type="RuleBase" id="RU000363"/>
    </source>
</evidence>
<evidence type="ECO:0000259" key="4">
    <source>
        <dbReference type="SMART" id="SM00822"/>
    </source>
</evidence>
<name>A0ABW0SGE2_9RHOB</name>
<reference evidence="6" key="1">
    <citation type="journal article" date="2019" name="Int. J. Syst. Evol. Microbiol.">
        <title>The Global Catalogue of Microorganisms (GCM) 10K type strain sequencing project: providing services to taxonomists for standard genome sequencing and annotation.</title>
        <authorList>
            <consortium name="The Broad Institute Genomics Platform"/>
            <consortium name="The Broad Institute Genome Sequencing Center for Infectious Disease"/>
            <person name="Wu L."/>
            <person name="Ma J."/>
        </authorList>
    </citation>
    <scope>NUCLEOTIDE SEQUENCE [LARGE SCALE GENOMIC DNA]</scope>
    <source>
        <strain evidence="6">KACC 11588</strain>
    </source>
</reference>
<organism evidence="5 6">
    <name type="scientific">Rubellimicrobium aerolatum</name>
    <dbReference type="NCBI Taxonomy" id="490979"/>
    <lineage>
        <taxon>Bacteria</taxon>
        <taxon>Pseudomonadati</taxon>
        <taxon>Pseudomonadota</taxon>
        <taxon>Alphaproteobacteria</taxon>
        <taxon>Rhodobacterales</taxon>
        <taxon>Roseobacteraceae</taxon>
        <taxon>Rubellimicrobium</taxon>
    </lineage>
</organism>
<dbReference type="EC" id="1.-.-.-" evidence="5"/>
<dbReference type="InterPro" id="IPR036291">
    <property type="entry name" value="NAD(P)-bd_dom_sf"/>
</dbReference>
<proteinExistence type="inferred from homology"/>
<keyword evidence="6" id="KW-1185">Reference proteome</keyword>
<sequence>MPPSSRALVTGASAGIGLAYAERLARAGSDLVLVARRADRLDALARDLHDRHGTKAETLPADLSTPEGVAAVAARLAADPAIDLLVNNAGYAARGRVGELDPDALDHMLRVNVLALARLSHAAMAAMRPRGRGALINVASGTVFMQMPGNAGYGASKTFVMAFTRTLQAEAEGTGIRVQLLIPGVIATDFHAIAGNSLSNFPPERVMQADDLVAASLKALEMDEPVYIPSLPEVRDWEAYVAAERAVAAGASRDRPAARYGLPG</sequence>